<proteinExistence type="predicted"/>
<gene>
    <name evidence="1" type="ORF">LOK49_LG13G03057</name>
</gene>
<evidence type="ECO:0000313" key="2">
    <source>
        <dbReference type="Proteomes" id="UP001060215"/>
    </source>
</evidence>
<keyword evidence="2" id="KW-1185">Reference proteome</keyword>
<organism evidence="1 2">
    <name type="scientific">Camellia lanceoleosa</name>
    <dbReference type="NCBI Taxonomy" id="1840588"/>
    <lineage>
        <taxon>Eukaryota</taxon>
        <taxon>Viridiplantae</taxon>
        <taxon>Streptophyta</taxon>
        <taxon>Embryophyta</taxon>
        <taxon>Tracheophyta</taxon>
        <taxon>Spermatophyta</taxon>
        <taxon>Magnoliopsida</taxon>
        <taxon>eudicotyledons</taxon>
        <taxon>Gunneridae</taxon>
        <taxon>Pentapetalae</taxon>
        <taxon>asterids</taxon>
        <taxon>Ericales</taxon>
        <taxon>Theaceae</taxon>
        <taxon>Camellia</taxon>
    </lineage>
</organism>
<accession>A0ACC0FLR1</accession>
<sequence length="339" mass="37711">MVDALSALKSSSDTCLSVWTCDHSKSAAEECRCVGKVYMVDVICYLYKDENLSSPSSALKSPVSVLLPKLPGLVRHVEPSSKYGSLSLSLSPLPCSSPSSICKGIHDLGQSICKNWLEKEVTPSSKVRADVVRSGFLNTQKGASDGCQDGNKVSGQLHRYEHMSRMAAIDESESLSDIDDVEVDKYLHSKEEMHYKKIIWEQTNSKHETCQVRPRKRSTEAKKDTLARKASKTTDTVANEKRLSSRINYYALEKLNAELSQGAENANTEGIIAKCDTKFNKKFSTDNRESEIRKYDDEFDHKTDYGEGVESCGDYDSALYYGEGVESCGAYGVDYDYKD</sequence>
<dbReference type="EMBL" id="CM045771">
    <property type="protein sequence ID" value="KAI7989649.1"/>
    <property type="molecule type" value="Genomic_DNA"/>
</dbReference>
<comment type="caution">
    <text evidence="1">The sequence shown here is derived from an EMBL/GenBank/DDBJ whole genome shotgun (WGS) entry which is preliminary data.</text>
</comment>
<evidence type="ECO:0000313" key="1">
    <source>
        <dbReference type="EMBL" id="KAI7989649.1"/>
    </source>
</evidence>
<protein>
    <submittedName>
        <fullName evidence="1">CBS domain-containing protein CBSX5</fullName>
    </submittedName>
</protein>
<reference evidence="1 2" key="1">
    <citation type="journal article" date="2022" name="Plant J.">
        <title>Chromosome-level genome of Camellia lanceoleosa provides a valuable resource for understanding genome evolution and self-incompatibility.</title>
        <authorList>
            <person name="Gong W."/>
            <person name="Xiao S."/>
            <person name="Wang L."/>
            <person name="Liao Z."/>
            <person name="Chang Y."/>
            <person name="Mo W."/>
            <person name="Hu G."/>
            <person name="Li W."/>
            <person name="Zhao G."/>
            <person name="Zhu H."/>
            <person name="Hu X."/>
            <person name="Ji K."/>
            <person name="Xiang X."/>
            <person name="Song Q."/>
            <person name="Yuan D."/>
            <person name="Jin S."/>
            <person name="Zhang L."/>
        </authorList>
    </citation>
    <scope>NUCLEOTIDE SEQUENCE [LARGE SCALE GENOMIC DNA]</scope>
    <source>
        <strain evidence="1">SQ_2022a</strain>
    </source>
</reference>
<name>A0ACC0FLR1_9ERIC</name>
<dbReference type="Proteomes" id="UP001060215">
    <property type="component" value="Chromosome 14"/>
</dbReference>